<evidence type="ECO:0000256" key="9">
    <source>
        <dbReference type="ARBA" id="ARBA00023136"/>
    </source>
</evidence>
<dbReference type="Proteomes" id="UP000095349">
    <property type="component" value="Chromosome"/>
</dbReference>
<feature type="compositionally biased region" description="Pro residues" evidence="10">
    <location>
        <begin position="9"/>
        <end position="29"/>
    </location>
</feature>
<keyword evidence="12" id="KW-0378">Hydrolase</keyword>
<evidence type="ECO:0000313" key="13">
    <source>
        <dbReference type="Proteomes" id="UP000095349"/>
    </source>
</evidence>
<proteinExistence type="predicted"/>
<gene>
    <name evidence="12" type="primary">xylG_1</name>
    <name evidence="12" type="ORF">A4G23_00455</name>
</gene>
<dbReference type="NCBIfam" id="NF040905">
    <property type="entry name" value="GguA"/>
    <property type="match status" value="1"/>
</dbReference>
<dbReference type="GO" id="GO:0016887">
    <property type="term" value="F:ATP hydrolysis activity"/>
    <property type="evidence" value="ECO:0007669"/>
    <property type="project" value="InterPro"/>
</dbReference>
<evidence type="ECO:0000256" key="6">
    <source>
        <dbReference type="ARBA" id="ARBA00022741"/>
    </source>
</evidence>
<dbReference type="PATRIC" id="fig|285473.5.peg.496"/>
<dbReference type="SUPFAM" id="SSF52540">
    <property type="entry name" value="P-loop containing nucleoside triphosphate hydrolases"/>
    <property type="match status" value="2"/>
</dbReference>
<dbReference type="InterPro" id="IPR050107">
    <property type="entry name" value="ABC_carbohydrate_import_ATPase"/>
</dbReference>
<evidence type="ECO:0000256" key="10">
    <source>
        <dbReference type="SAM" id="MobiDB-lite"/>
    </source>
</evidence>
<dbReference type="PROSITE" id="PS00211">
    <property type="entry name" value="ABC_TRANSPORTER_1"/>
    <property type="match status" value="1"/>
</dbReference>
<keyword evidence="13" id="KW-1185">Reference proteome</keyword>
<dbReference type="InterPro" id="IPR003439">
    <property type="entry name" value="ABC_transporter-like_ATP-bd"/>
</dbReference>
<feature type="domain" description="ABC transporter" evidence="11">
    <location>
        <begin position="33"/>
        <end position="270"/>
    </location>
</feature>
<evidence type="ECO:0000256" key="2">
    <source>
        <dbReference type="ARBA" id="ARBA00022448"/>
    </source>
</evidence>
<dbReference type="InterPro" id="IPR027417">
    <property type="entry name" value="P-loop_NTPase"/>
</dbReference>
<evidence type="ECO:0000313" key="12">
    <source>
        <dbReference type="EMBL" id="AOT57665.1"/>
    </source>
</evidence>
<keyword evidence="3" id="KW-1003">Cell membrane</keyword>
<dbReference type="EC" id="3.6.3.17" evidence="12"/>
<comment type="subcellular location">
    <subcellularLocation>
        <location evidence="1">Cell membrane</location>
        <topology evidence="1">Peripheral membrane protein</topology>
    </subcellularLocation>
</comment>
<feature type="region of interest" description="Disordered" evidence="10">
    <location>
        <begin position="1"/>
        <end position="30"/>
    </location>
</feature>
<evidence type="ECO:0000256" key="7">
    <source>
        <dbReference type="ARBA" id="ARBA00022840"/>
    </source>
</evidence>
<name>A0A1D8FWY8_9ACTN</name>
<accession>A0A1D8FWY8</accession>
<evidence type="ECO:0000256" key="8">
    <source>
        <dbReference type="ARBA" id="ARBA00022967"/>
    </source>
</evidence>
<protein>
    <submittedName>
        <fullName evidence="12">Xylose import ATP-binding protein XylG</fullName>
        <ecNumber evidence="12">3.6.3.17</ecNumber>
    </submittedName>
</protein>
<dbReference type="STRING" id="285473.A4G23_00455"/>
<dbReference type="Gene3D" id="3.40.50.300">
    <property type="entry name" value="P-loop containing nucleotide triphosphate hydrolases"/>
    <property type="match status" value="2"/>
</dbReference>
<keyword evidence="9" id="KW-0472">Membrane</keyword>
<dbReference type="InterPro" id="IPR003593">
    <property type="entry name" value="AAA+_ATPase"/>
</dbReference>
<dbReference type="PROSITE" id="PS50893">
    <property type="entry name" value="ABC_TRANSPORTER_2"/>
    <property type="match status" value="2"/>
</dbReference>
<evidence type="ECO:0000256" key="3">
    <source>
        <dbReference type="ARBA" id="ARBA00022475"/>
    </source>
</evidence>
<keyword evidence="4" id="KW-0762">Sugar transport</keyword>
<dbReference type="EMBL" id="CP017316">
    <property type="protein sequence ID" value="AOT57665.1"/>
    <property type="molecule type" value="Genomic_DNA"/>
</dbReference>
<dbReference type="PANTHER" id="PTHR43790">
    <property type="entry name" value="CARBOHYDRATE TRANSPORT ATP-BINDING PROTEIN MG119-RELATED"/>
    <property type="match status" value="1"/>
</dbReference>
<evidence type="ECO:0000256" key="5">
    <source>
        <dbReference type="ARBA" id="ARBA00022737"/>
    </source>
</evidence>
<dbReference type="FunFam" id="3.40.50.300:FF:000127">
    <property type="entry name" value="Ribose import ATP-binding protein RbsA"/>
    <property type="match status" value="1"/>
</dbReference>
<evidence type="ECO:0000256" key="4">
    <source>
        <dbReference type="ARBA" id="ARBA00022597"/>
    </source>
</evidence>
<dbReference type="InterPro" id="IPR017871">
    <property type="entry name" value="ABC_transporter-like_CS"/>
</dbReference>
<reference evidence="12 13" key="1">
    <citation type="submission" date="2016-09" db="EMBL/GenBank/DDBJ databases">
        <title>Streptomyces rubrolavendulae MJM4426 Genome sequencing and assembly.</title>
        <authorList>
            <person name="Kim J.-G."/>
        </authorList>
    </citation>
    <scope>NUCLEOTIDE SEQUENCE [LARGE SCALE GENOMIC DNA]</scope>
    <source>
        <strain evidence="12 13">MJM4426</strain>
    </source>
</reference>
<keyword evidence="8" id="KW-1278">Translocase</keyword>
<dbReference type="CDD" id="cd03215">
    <property type="entry name" value="ABC_Carb_Monos_II"/>
    <property type="match status" value="1"/>
</dbReference>
<dbReference type="Pfam" id="PF00005">
    <property type="entry name" value="ABC_tran"/>
    <property type="match status" value="2"/>
</dbReference>
<keyword evidence="7 12" id="KW-0067">ATP-binding</keyword>
<feature type="region of interest" description="Disordered" evidence="10">
    <location>
        <begin position="535"/>
        <end position="557"/>
    </location>
</feature>
<evidence type="ECO:0000259" key="11">
    <source>
        <dbReference type="PROSITE" id="PS50893"/>
    </source>
</evidence>
<keyword evidence="2" id="KW-0813">Transport</keyword>
<organism evidence="12 13">
    <name type="scientific">Streptomyces rubrolavendulae</name>
    <dbReference type="NCBI Taxonomy" id="285473"/>
    <lineage>
        <taxon>Bacteria</taxon>
        <taxon>Bacillati</taxon>
        <taxon>Actinomycetota</taxon>
        <taxon>Actinomycetes</taxon>
        <taxon>Kitasatosporales</taxon>
        <taxon>Streptomycetaceae</taxon>
        <taxon>Streptomyces</taxon>
    </lineage>
</organism>
<dbReference type="CDD" id="cd03216">
    <property type="entry name" value="ABC_Carb_Monos_I"/>
    <property type="match status" value="1"/>
</dbReference>
<dbReference type="GO" id="GO:0005524">
    <property type="term" value="F:ATP binding"/>
    <property type="evidence" value="ECO:0007669"/>
    <property type="project" value="UniProtKB-KW"/>
</dbReference>
<dbReference type="SMART" id="SM00382">
    <property type="entry name" value="AAA"/>
    <property type="match status" value="2"/>
</dbReference>
<keyword evidence="6" id="KW-0547">Nucleotide-binding</keyword>
<dbReference type="AlphaFoldDB" id="A0A1D8FWY8"/>
<dbReference type="GO" id="GO:0005886">
    <property type="term" value="C:plasma membrane"/>
    <property type="evidence" value="ECO:0007669"/>
    <property type="project" value="UniProtKB-SubCell"/>
</dbReference>
<dbReference type="InterPro" id="IPR053466">
    <property type="entry name" value="L-arabinose_ABC_transporter"/>
</dbReference>
<dbReference type="PANTHER" id="PTHR43790:SF1">
    <property type="entry name" value="XYLOSE IMPORT ATP-BINDING PROTEIN XYLG"/>
    <property type="match status" value="1"/>
</dbReference>
<sequence>MTPAAPRSPDAPVPPPSPGTPAPPSPAPSGPVLEMRSIVKTFPGVRALSDVTLSVRRGEVHALCGENGAGKSTLMKVLSGVHPHGTYEGEILFDGEPCRFRDIRASEERGIVIIHQELALVPHLSIAENVFLGNEPARRGTIDWREALRRASGLLRRVGLDEHPETRVADIGVGKQQLVEIAKALAKDVRLLILDEPTAALNDEDSAKLLRLMRELRGQGVTSIIISHKLNEIAAIADSVTILRDGRSIETLDVRDPATTEERIIRGMVGRDLDSRFPARTPYAGPAGAEPALEIRDWTVRHPLDRGRRVVDGVSLQVRRGEIVGLAGLMGAGRTELAMSVFGRSYGRYERGTVLRDGREVRTRTVPEAVAQGIAYVTEDRKHYGLDLGDSVSRNISLASLGALARRGVVDGHEERRVAERYRRSMNIKAPSVLEPVGRLSGGNQQKVVLAKWILAGPDVLILDEPTRGVDVGAKYEIYTVIDRLAAEGKAILLISSELPELLGLCDRIHTMAAGRLTAGVVRADATQEVLMRHMTQDTPAPPAVRADPTPSEGHQA</sequence>
<evidence type="ECO:0000256" key="1">
    <source>
        <dbReference type="ARBA" id="ARBA00004202"/>
    </source>
</evidence>
<keyword evidence="5" id="KW-0677">Repeat</keyword>
<dbReference type="KEGG" id="srn:A4G23_00455"/>
<feature type="domain" description="ABC transporter" evidence="11">
    <location>
        <begin position="293"/>
        <end position="539"/>
    </location>
</feature>